<dbReference type="PANTHER" id="PTHR10584:SF166">
    <property type="entry name" value="RIBOKINASE"/>
    <property type="match status" value="1"/>
</dbReference>
<feature type="binding site" evidence="9">
    <location>
        <position position="281"/>
    </location>
    <ligand>
        <name>K(+)</name>
        <dbReference type="ChEBI" id="CHEBI:29103"/>
    </ligand>
</feature>
<evidence type="ECO:0000256" key="4">
    <source>
        <dbReference type="ARBA" id="ARBA00022777"/>
    </source>
</evidence>
<comment type="pathway">
    <text evidence="9">Carbohydrate metabolism; D-ribose degradation; D-ribose 5-phosphate from beta-D-ribopyranose: step 2/2.</text>
</comment>
<evidence type="ECO:0000256" key="5">
    <source>
        <dbReference type="ARBA" id="ARBA00022840"/>
    </source>
</evidence>
<feature type="binding site" evidence="9">
    <location>
        <position position="286"/>
    </location>
    <ligand>
        <name>K(+)</name>
        <dbReference type="ChEBI" id="CHEBI:29103"/>
    </ligand>
</feature>
<feature type="binding site" evidence="9">
    <location>
        <position position="180"/>
    </location>
    <ligand>
        <name>ATP</name>
        <dbReference type="ChEBI" id="CHEBI:30616"/>
    </ligand>
</feature>
<feature type="binding site" evidence="9">
    <location>
        <position position="284"/>
    </location>
    <ligand>
        <name>K(+)</name>
        <dbReference type="ChEBI" id="CHEBI:29103"/>
    </ligand>
</feature>
<dbReference type="InterPro" id="IPR011611">
    <property type="entry name" value="PfkB_dom"/>
</dbReference>
<keyword evidence="9" id="KW-0963">Cytoplasm</keyword>
<evidence type="ECO:0000256" key="1">
    <source>
        <dbReference type="ARBA" id="ARBA00022679"/>
    </source>
</evidence>
<feature type="binding site" evidence="9">
    <location>
        <position position="251"/>
    </location>
    <ligand>
        <name>substrate</name>
    </ligand>
</feature>
<dbReference type="EMBL" id="JACOOY010000003">
    <property type="protein sequence ID" value="MBC5664228.1"/>
    <property type="molecule type" value="Genomic_DNA"/>
</dbReference>
<keyword evidence="7 9" id="KW-0630">Potassium</keyword>
<dbReference type="Pfam" id="PF00294">
    <property type="entry name" value="PfkB"/>
    <property type="match status" value="1"/>
</dbReference>
<dbReference type="RefSeq" id="WP_186855379.1">
    <property type="nucleotide sequence ID" value="NZ_JACOOY010000003.1"/>
</dbReference>
<evidence type="ECO:0000256" key="3">
    <source>
        <dbReference type="ARBA" id="ARBA00022741"/>
    </source>
</evidence>
<dbReference type="PRINTS" id="PR00990">
    <property type="entry name" value="RIBOKINASE"/>
</dbReference>
<keyword evidence="8 9" id="KW-0119">Carbohydrate metabolism</keyword>
<evidence type="ECO:0000259" key="10">
    <source>
        <dbReference type="Pfam" id="PF00294"/>
    </source>
</evidence>
<dbReference type="Gene3D" id="3.40.1190.20">
    <property type="match status" value="1"/>
</dbReference>
<feature type="binding site" evidence="9">
    <location>
        <begin position="38"/>
        <end position="42"/>
    </location>
    <ligand>
        <name>substrate</name>
    </ligand>
</feature>
<comment type="catalytic activity">
    <reaction evidence="9">
        <text>D-ribose + ATP = D-ribose 5-phosphate + ADP + H(+)</text>
        <dbReference type="Rhea" id="RHEA:13697"/>
        <dbReference type="ChEBI" id="CHEBI:15378"/>
        <dbReference type="ChEBI" id="CHEBI:30616"/>
        <dbReference type="ChEBI" id="CHEBI:47013"/>
        <dbReference type="ChEBI" id="CHEBI:78346"/>
        <dbReference type="ChEBI" id="CHEBI:456216"/>
        <dbReference type="EC" id="2.7.1.15"/>
    </reaction>
</comment>
<dbReference type="Proteomes" id="UP000647235">
    <property type="component" value="Unassembled WGS sequence"/>
</dbReference>
<accession>A0ABR7ESA1</accession>
<keyword evidence="1 9" id="KW-0808">Transferase</keyword>
<evidence type="ECO:0000256" key="7">
    <source>
        <dbReference type="ARBA" id="ARBA00022958"/>
    </source>
</evidence>
<dbReference type="InterPro" id="IPR011877">
    <property type="entry name" value="Ribokinase"/>
</dbReference>
<dbReference type="CDD" id="cd01174">
    <property type="entry name" value="ribokinase"/>
    <property type="match status" value="1"/>
</dbReference>
<comment type="similarity">
    <text evidence="9">Belongs to the carbohydrate kinase PfkB family. Ribokinase subfamily.</text>
</comment>
<keyword evidence="3 9" id="KW-0547">Nucleotide-binding</keyword>
<dbReference type="HAMAP" id="MF_01987">
    <property type="entry name" value="Ribokinase"/>
    <property type="match status" value="1"/>
</dbReference>
<comment type="subcellular location">
    <subcellularLocation>
        <location evidence="9">Cytoplasm</location>
    </subcellularLocation>
</comment>
<evidence type="ECO:0000313" key="11">
    <source>
        <dbReference type="EMBL" id="MBC5664228.1"/>
    </source>
</evidence>
<dbReference type="InterPro" id="IPR002139">
    <property type="entry name" value="Ribo/fructo_kinase"/>
</dbReference>
<sequence>MKILNFGSLNIDHVYKVPHFVKKGETLSSEDLKQYPGGKGLNQSIALAKAGMSVWHAGVIGADGQFLSDILTAAGVHTELLHTDTKAPTGHAIIQNDVQGDNCILLYGGTNQQITTIYADEVLSHFGSGDYLVLQNEINQLSYIIINAKARGMKIILNPSPMDAKIFELPLHLIDLFFVNEIEAAGLIKSKLSDADISDNEKLASRLQELFPENNFVLTLGEEGSMYLSSDTQIYQPAFKIKAVDTTAAGDTFTGFFLSGLLHGKNIPASLELASKASAITCSRAGAAVSIPTMEEVK</sequence>
<dbReference type="EC" id="2.7.1.15" evidence="9"/>
<feature type="binding site" evidence="9">
    <location>
        <begin position="250"/>
        <end position="251"/>
    </location>
    <ligand>
        <name>ATP</name>
        <dbReference type="ChEBI" id="CHEBI:30616"/>
    </ligand>
</feature>
<dbReference type="PANTHER" id="PTHR10584">
    <property type="entry name" value="SUGAR KINASE"/>
    <property type="match status" value="1"/>
</dbReference>
<evidence type="ECO:0000256" key="9">
    <source>
        <dbReference type="HAMAP-Rule" id="MF_01987"/>
    </source>
</evidence>
<name>A0ABR7ESA1_9FIRM</name>
<reference evidence="11 12" key="1">
    <citation type="submission" date="2020-08" db="EMBL/GenBank/DDBJ databases">
        <title>Genome public.</title>
        <authorList>
            <person name="Liu C."/>
            <person name="Sun Q."/>
        </authorList>
    </citation>
    <scope>NUCLEOTIDE SEQUENCE [LARGE SCALE GENOMIC DNA]</scope>
    <source>
        <strain evidence="11 12">NSJ-36</strain>
    </source>
</reference>
<keyword evidence="12" id="KW-1185">Reference proteome</keyword>
<feature type="binding site" evidence="9">
    <location>
        <position position="245"/>
    </location>
    <ligand>
        <name>K(+)</name>
        <dbReference type="ChEBI" id="CHEBI:29103"/>
    </ligand>
</feature>
<feature type="binding site" evidence="9">
    <location>
        <position position="137"/>
    </location>
    <ligand>
        <name>substrate</name>
    </ligand>
</feature>
<keyword evidence="2 9" id="KW-0479">Metal-binding</keyword>
<feature type="binding site" evidence="9">
    <location>
        <begin position="10"/>
        <end position="12"/>
    </location>
    <ligand>
        <name>substrate</name>
    </ligand>
</feature>
<comment type="activity regulation">
    <text evidence="9">Activated by a monovalent cation that binds near, but not in, the active site. The most likely occupant of the site in vivo is potassium. Ion binding induces a conformational change that may alter substrate affinity.</text>
</comment>
<comment type="function">
    <text evidence="9">Catalyzes the phosphorylation of ribose at O-5 in a reaction requiring ATP and magnesium. The resulting D-ribose-5-phosphate can then be used either for sythesis of nucleotides, histidine, and tryptophan, or as a component of the pentose phosphate pathway.</text>
</comment>
<feature type="active site" description="Proton acceptor" evidence="9">
    <location>
        <position position="251"/>
    </location>
</feature>
<evidence type="ECO:0000256" key="8">
    <source>
        <dbReference type="ARBA" id="ARBA00023277"/>
    </source>
</evidence>
<evidence type="ECO:0000256" key="6">
    <source>
        <dbReference type="ARBA" id="ARBA00022842"/>
    </source>
</evidence>
<dbReference type="InterPro" id="IPR029056">
    <property type="entry name" value="Ribokinase-like"/>
</dbReference>
<feature type="binding site" evidence="9">
    <location>
        <begin position="219"/>
        <end position="224"/>
    </location>
    <ligand>
        <name>ATP</name>
        <dbReference type="ChEBI" id="CHEBI:30616"/>
    </ligand>
</feature>
<comment type="caution">
    <text evidence="11">The sequence shown here is derived from an EMBL/GenBank/DDBJ whole genome shotgun (WGS) entry which is preliminary data.</text>
</comment>
<proteinExistence type="inferred from homology"/>
<comment type="cofactor">
    <cofactor evidence="9">
        <name>Mg(2+)</name>
        <dbReference type="ChEBI" id="CHEBI:18420"/>
    </cofactor>
    <text evidence="9">Requires a divalent cation, most likely magnesium in vivo, as an electrophilic catalyst to aid phosphoryl group transfer. It is the chelate of the metal and the nucleotide that is the actual substrate.</text>
</comment>
<comment type="caution">
    <text evidence="9">Lacks conserved residue(s) required for the propagation of feature annotation.</text>
</comment>
<gene>
    <name evidence="9" type="primary">rbsK</name>
    <name evidence="11" type="ORF">H8S07_02850</name>
</gene>
<feature type="binding site" evidence="9">
    <location>
        <position position="290"/>
    </location>
    <ligand>
        <name>K(+)</name>
        <dbReference type="ChEBI" id="CHEBI:29103"/>
    </ligand>
</feature>
<keyword evidence="5 9" id="KW-0067">ATP-binding</keyword>
<organism evidence="11 12">
    <name type="scientific">Dorea hominis</name>
    <dbReference type="NCBI Taxonomy" id="2763040"/>
    <lineage>
        <taxon>Bacteria</taxon>
        <taxon>Bacillati</taxon>
        <taxon>Bacillota</taxon>
        <taxon>Clostridia</taxon>
        <taxon>Lachnospirales</taxon>
        <taxon>Lachnospiraceae</taxon>
        <taxon>Dorea</taxon>
    </lineage>
</organism>
<dbReference type="SUPFAM" id="SSF53613">
    <property type="entry name" value="Ribokinase-like"/>
    <property type="match status" value="1"/>
</dbReference>
<evidence type="ECO:0000313" key="12">
    <source>
        <dbReference type="Proteomes" id="UP000647235"/>
    </source>
</evidence>
<feature type="binding site" evidence="9">
    <location>
        <position position="247"/>
    </location>
    <ligand>
        <name>K(+)</name>
        <dbReference type="ChEBI" id="CHEBI:29103"/>
    </ligand>
</feature>
<evidence type="ECO:0000256" key="2">
    <source>
        <dbReference type="ARBA" id="ARBA00022723"/>
    </source>
</evidence>
<comment type="subunit">
    <text evidence="9">Homodimer.</text>
</comment>
<keyword evidence="4 9" id="KW-0418">Kinase</keyword>
<feature type="domain" description="Carbohydrate kinase PfkB" evidence="10">
    <location>
        <begin position="3"/>
        <end position="293"/>
    </location>
</feature>
<keyword evidence="6 9" id="KW-0460">Magnesium</keyword>
<protein>
    <recommendedName>
        <fullName evidence="9">Ribokinase</fullName>
        <shortName evidence="9">RK</shortName>
        <ecNumber evidence="9">2.7.1.15</ecNumber>
    </recommendedName>
</protein>